<dbReference type="Proteomes" id="UP000255036">
    <property type="component" value="Unassembled WGS sequence"/>
</dbReference>
<keyword evidence="1" id="KW-1133">Transmembrane helix</keyword>
<evidence type="ECO:0000313" key="3">
    <source>
        <dbReference type="Proteomes" id="UP000255036"/>
    </source>
</evidence>
<evidence type="ECO:0000313" key="2">
    <source>
        <dbReference type="EMBL" id="RDU23591.1"/>
    </source>
</evidence>
<evidence type="ECO:0000256" key="1">
    <source>
        <dbReference type="SAM" id="Phobius"/>
    </source>
</evidence>
<keyword evidence="3" id="KW-1185">Reference proteome</keyword>
<feature type="transmembrane region" description="Helical" evidence="1">
    <location>
        <begin position="7"/>
        <end position="26"/>
    </location>
</feature>
<gene>
    <name evidence="2" type="ORF">DWV06_08375</name>
</gene>
<organism evidence="2 3">
    <name type="scientific">Anaerosacchariphilus polymeriproducens</name>
    <dbReference type="NCBI Taxonomy" id="1812858"/>
    <lineage>
        <taxon>Bacteria</taxon>
        <taxon>Bacillati</taxon>
        <taxon>Bacillota</taxon>
        <taxon>Clostridia</taxon>
        <taxon>Lachnospirales</taxon>
        <taxon>Lachnospiraceae</taxon>
        <taxon>Anaerosacchariphilus</taxon>
    </lineage>
</organism>
<dbReference type="OrthoDB" id="9795825at2"/>
<accession>A0A371AVN1</accession>
<dbReference type="Pfam" id="PF20462">
    <property type="entry name" value="DUF6715"/>
    <property type="match status" value="1"/>
</dbReference>
<dbReference type="AlphaFoldDB" id="A0A371AVN1"/>
<name>A0A371AVN1_9FIRM</name>
<comment type="caution">
    <text evidence="2">The sequence shown here is derived from an EMBL/GenBank/DDBJ whole genome shotgun (WGS) entry which is preliminary data.</text>
</comment>
<protein>
    <submittedName>
        <fullName evidence="2">Uncharacterized protein</fullName>
    </submittedName>
</protein>
<proteinExistence type="predicted"/>
<sequence>MKGKNKGIIYILIMLVSVGVLLAAFWKVANRNNKDSTDKVETTPITEITTRDLDKKYPKTPREVVKLYSQIILCFYNENYTEEELNDLGKKARQLFDKELLENNPEEKYYKDLKKEIEEYKKKKRTIISYDIQDSREVEYITKDNQEMAKVTAQYFMKSKKDYQRATEDYVLRKDSNKLWKIYGYTISKDSGSSKEE</sequence>
<keyword evidence="1" id="KW-0812">Transmembrane</keyword>
<dbReference type="InterPro" id="IPR046563">
    <property type="entry name" value="DUF6715"/>
</dbReference>
<dbReference type="RefSeq" id="WP_115481736.1">
    <property type="nucleotide sequence ID" value="NZ_QRCT01000020.1"/>
</dbReference>
<dbReference type="EMBL" id="QRCT01000020">
    <property type="protein sequence ID" value="RDU23591.1"/>
    <property type="molecule type" value="Genomic_DNA"/>
</dbReference>
<reference evidence="2 3" key="1">
    <citation type="submission" date="2018-07" db="EMBL/GenBank/DDBJ databases">
        <title>Anaerosacharophilus polymeroproducens gen. nov. sp. nov., an anaerobic bacterium isolated from salt field.</title>
        <authorList>
            <person name="Kim W."/>
            <person name="Yang S.-H."/>
            <person name="Oh J."/>
            <person name="Lee J.-H."/>
            <person name="Kwon K.K."/>
        </authorList>
    </citation>
    <scope>NUCLEOTIDE SEQUENCE [LARGE SCALE GENOMIC DNA]</scope>
    <source>
        <strain evidence="2 3">MCWD5</strain>
    </source>
</reference>
<keyword evidence="1" id="KW-0472">Membrane</keyword>